<accession>A0A1X7HHQ7</accession>
<organism evidence="1 2">
    <name type="scientific">Paenibacillus uliginis N3/975</name>
    <dbReference type="NCBI Taxonomy" id="1313296"/>
    <lineage>
        <taxon>Bacteria</taxon>
        <taxon>Bacillati</taxon>
        <taxon>Bacillota</taxon>
        <taxon>Bacilli</taxon>
        <taxon>Bacillales</taxon>
        <taxon>Paenibacillaceae</taxon>
        <taxon>Paenibacillus</taxon>
    </lineage>
</organism>
<dbReference type="Proteomes" id="UP000192940">
    <property type="component" value="Chromosome I"/>
</dbReference>
<proteinExistence type="predicted"/>
<evidence type="ECO:0000313" key="2">
    <source>
        <dbReference type="Proteomes" id="UP000192940"/>
    </source>
</evidence>
<gene>
    <name evidence="1" type="ORF">SAMN05661091_3546</name>
</gene>
<keyword evidence="2" id="KW-1185">Reference proteome</keyword>
<reference evidence="1 2" key="1">
    <citation type="submission" date="2017-04" db="EMBL/GenBank/DDBJ databases">
        <authorList>
            <person name="Afonso C.L."/>
            <person name="Miller P.J."/>
            <person name="Scott M.A."/>
            <person name="Spackman E."/>
            <person name="Goraichik I."/>
            <person name="Dimitrov K.M."/>
            <person name="Suarez D.L."/>
            <person name="Swayne D.E."/>
        </authorList>
    </citation>
    <scope>NUCLEOTIDE SEQUENCE [LARGE SCALE GENOMIC DNA]</scope>
    <source>
        <strain evidence="1 2">N3/975</strain>
    </source>
</reference>
<dbReference type="AlphaFoldDB" id="A0A1X7HHQ7"/>
<dbReference type="EMBL" id="LT840184">
    <property type="protein sequence ID" value="SMF86890.1"/>
    <property type="molecule type" value="Genomic_DNA"/>
</dbReference>
<protein>
    <recommendedName>
        <fullName evidence="3">SnoaL-like domain-containing protein</fullName>
    </recommendedName>
</protein>
<evidence type="ECO:0000313" key="1">
    <source>
        <dbReference type="EMBL" id="SMF86890.1"/>
    </source>
</evidence>
<evidence type="ECO:0008006" key="3">
    <source>
        <dbReference type="Google" id="ProtNLM"/>
    </source>
</evidence>
<dbReference type="InterPro" id="IPR032710">
    <property type="entry name" value="NTF2-like_dom_sf"/>
</dbReference>
<dbReference type="STRING" id="1313296.SAMN05661091_3546"/>
<sequence length="136" mass="15382">MDITKPEYGDLTITCVEDCGNAPKKLFLKEFIIALATNNIGFIIENIADHVIWNVVGDQVIQGKAHLTETLRHMNNRKIKELHMKKLITHGRDGAVSGTFITDMNKRYAFCQVYTFSSAAKNAKIKEVTSYIIEYS</sequence>
<name>A0A1X7HHQ7_9BACL</name>
<dbReference type="Gene3D" id="3.10.450.50">
    <property type="match status" value="1"/>
</dbReference>
<dbReference type="SUPFAM" id="SSF54427">
    <property type="entry name" value="NTF2-like"/>
    <property type="match status" value="1"/>
</dbReference>